<feature type="region of interest" description="Disordered" evidence="1">
    <location>
        <begin position="71"/>
        <end position="120"/>
    </location>
</feature>
<reference evidence="3" key="1">
    <citation type="submission" date="2022-11" db="UniProtKB">
        <authorList>
            <consortium name="WormBaseParasite"/>
        </authorList>
    </citation>
    <scope>IDENTIFICATION</scope>
</reference>
<dbReference type="WBParaSite" id="sdigi.contig716.g9574.t1">
    <property type="protein sequence ID" value="sdigi.contig716.g9574.t1"/>
    <property type="gene ID" value="sdigi.contig716.g9574"/>
</dbReference>
<evidence type="ECO:0000313" key="3">
    <source>
        <dbReference type="WBParaSite" id="sdigi.contig716.g9574.t1"/>
    </source>
</evidence>
<protein>
    <submittedName>
        <fullName evidence="3">ELM2 domain-containing protein</fullName>
    </submittedName>
</protein>
<dbReference type="AlphaFoldDB" id="A0A915Q170"/>
<evidence type="ECO:0000313" key="2">
    <source>
        <dbReference type="Proteomes" id="UP000887581"/>
    </source>
</evidence>
<dbReference type="Proteomes" id="UP000887581">
    <property type="component" value="Unplaced"/>
</dbReference>
<keyword evidence="2" id="KW-1185">Reference proteome</keyword>
<sequence>MEEDLAMTRKSRCNLQPYEREFLSDSQIGQEQLKCTSRSGYTDGFPGGTQRENALLACLVGGGEGGWKELAQEPASREPEFDVEKAEWIPLPEDEEDGGTGGSERRGTGRSVPQISPVSY</sequence>
<name>A0A915Q170_9BILA</name>
<feature type="compositionally biased region" description="Basic and acidic residues" evidence="1">
    <location>
        <begin position="71"/>
        <end position="87"/>
    </location>
</feature>
<accession>A0A915Q170</accession>
<evidence type="ECO:0000256" key="1">
    <source>
        <dbReference type="SAM" id="MobiDB-lite"/>
    </source>
</evidence>
<organism evidence="2 3">
    <name type="scientific">Setaria digitata</name>
    <dbReference type="NCBI Taxonomy" id="48799"/>
    <lineage>
        <taxon>Eukaryota</taxon>
        <taxon>Metazoa</taxon>
        <taxon>Ecdysozoa</taxon>
        <taxon>Nematoda</taxon>
        <taxon>Chromadorea</taxon>
        <taxon>Rhabditida</taxon>
        <taxon>Spirurina</taxon>
        <taxon>Spiruromorpha</taxon>
        <taxon>Filarioidea</taxon>
        <taxon>Setariidae</taxon>
        <taxon>Setaria</taxon>
    </lineage>
</organism>
<proteinExistence type="predicted"/>